<dbReference type="InterPro" id="IPR057475">
    <property type="entry name" value="CUT_C"/>
</dbReference>
<keyword evidence="5" id="KW-0732">Signal</keyword>
<feature type="region of interest" description="Disordered" evidence="8">
    <location>
        <begin position="360"/>
        <end position="379"/>
    </location>
</feature>
<evidence type="ECO:0000256" key="4">
    <source>
        <dbReference type="ARBA" id="ARBA00022692"/>
    </source>
</evidence>
<dbReference type="InterPro" id="IPR042235">
    <property type="entry name" value="ZP-C_dom"/>
</dbReference>
<organism evidence="11 12">
    <name type="scientific">Plectus sambesii</name>
    <dbReference type="NCBI Taxonomy" id="2011161"/>
    <lineage>
        <taxon>Eukaryota</taxon>
        <taxon>Metazoa</taxon>
        <taxon>Ecdysozoa</taxon>
        <taxon>Nematoda</taxon>
        <taxon>Chromadorea</taxon>
        <taxon>Plectida</taxon>
        <taxon>Plectina</taxon>
        <taxon>Plectoidea</taxon>
        <taxon>Plectidae</taxon>
        <taxon>Plectus</taxon>
    </lineage>
</organism>
<reference evidence="12" key="1">
    <citation type="submission" date="2022-11" db="UniProtKB">
        <authorList>
            <consortium name="WormBaseParasite"/>
        </authorList>
    </citation>
    <scope>IDENTIFICATION</scope>
</reference>
<keyword evidence="11" id="KW-1185">Reference proteome</keyword>
<dbReference type="GO" id="GO:0005886">
    <property type="term" value="C:plasma membrane"/>
    <property type="evidence" value="ECO:0007669"/>
    <property type="project" value="UniProtKB-SubCell"/>
</dbReference>
<evidence type="ECO:0000256" key="5">
    <source>
        <dbReference type="ARBA" id="ARBA00022729"/>
    </source>
</evidence>
<dbReference type="PANTHER" id="PTHR22907">
    <property type="entry name" value="GH04558P"/>
    <property type="match status" value="1"/>
</dbReference>
<protein>
    <submittedName>
        <fullName evidence="12">ZP domain-containing protein</fullName>
    </submittedName>
</protein>
<keyword evidence="3" id="KW-1003">Cell membrane</keyword>
<evidence type="ECO:0000256" key="9">
    <source>
        <dbReference type="SAM" id="Phobius"/>
    </source>
</evidence>
<evidence type="ECO:0000256" key="7">
    <source>
        <dbReference type="ARBA" id="ARBA00023136"/>
    </source>
</evidence>
<feature type="region of interest" description="Disordered" evidence="8">
    <location>
        <begin position="284"/>
        <end position="309"/>
    </location>
</feature>
<keyword evidence="2" id="KW-0193">Cuticle</keyword>
<dbReference type="PANTHER" id="PTHR22907:SF12">
    <property type="entry name" value="ZP DOMAIN-CONTAINING PROTEIN"/>
    <property type="match status" value="1"/>
</dbReference>
<name>A0A914UXL2_9BILA</name>
<comment type="subcellular location">
    <subcellularLocation>
        <location evidence="1">Cell membrane</location>
        <topology evidence="1">Single-pass type I membrane protein</topology>
    </subcellularLocation>
</comment>
<dbReference type="Proteomes" id="UP000887566">
    <property type="component" value="Unplaced"/>
</dbReference>
<dbReference type="AlphaFoldDB" id="A0A914UXL2"/>
<keyword evidence="4 9" id="KW-0812">Transmembrane</keyword>
<evidence type="ECO:0000256" key="1">
    <source>
        <dbReference type="ARBA" id="ARBA00004251"/>
    </source>
</evidence>
<keyword evidence="7 9" id="KW-0472">Membrane</keyword>
<dbReference type="PROSITE" id="PS51034">
    <property type="entry name" value="ZP_2"/>
    <property type="match status" value="1"/>
</dbReference>
<dbReference type="InterPro" id="IPR051962">
    <property type="entry name" value="Cuticlin"/>
</dbReference>
<accession>A0A914UXL2</accession>
<evidence type="ECO:0000256" key="8">
    <source>
        <dbReference type="SAM" id="MobiDB-lite"/>
    </source>
</evidence>
<evidence type="ECO:0000259" key="10">
    <source>
        <dbReference type="PROSITE" id="PS51034"/>
    </source>
</evidence>
<dbReference type="WBParaSite" id="PSAMB.scaffold1343size32731.g12451.t1">
    <property type="protein sequence ID" value="PSAMB.scaffold1343size32731.g12451.t1"/>
    <property type="gene ID" value="PSAMB.scaffold1343size32731.g12451"/>
</dbReference>
<keyword evidence="6 9" id="KW-1133">Transmembrane helix</keyword>
<evidence type="ECO:0000256" key="2">
    <source>
        <dbReference type="ARBA" id="ARBA00022460"/>
    </source>
</evidence>
<sequence length="472" mass="52261">MVIDIKPRGFAFCAIGRLSECSGGKGEREMLTREMSQKLSVAAAFLLPLLVHSVPIDNGVAGRPWISCENDMIILNARTEKPFVGRVFVKGMSKNAECAREYNEPVDTSAELQISMGSCQMRRQRYIEPAGMQQSIIVIVSFHPVFLTKVDMAYNIRMLTPTDLYSEEAMTPKCEYTIRLDSKEGPLAQYAVVGQTLFHVWRCETAPTDGILVKNCVIRDNSNMVYNALDDLGCPADKHVVGSLSYNAELNEAYVEVHAFKFADEPNLFFQCEITFCARSGAESETRPSTQSPCDGVSPPNCEPSTEPMMPSIAPPVYGGPFEQQAVNKLPEEKPSKPLLDRLSTADDIVKLRLTYPTTTSGRASTRASTLQRPPRAISGDSGWTMDVVPQNDYLVVLDMIESEVDNTAPTGVASRRPIFQSRPLCEVGWRQRVALIVSCCMAMTMTVLSGLLTTYLCVTSMKQSKERWTGR</sequence>
<dbReference type="InterPro" id="IPR056953">
    <property type="entry name" value="CUT_N"/>
</dbReference>
<dbReference type="Gene3D" id="2.60.40.4100">
    <property type="entry name" value="Zona pellucida, ZP-C domain"/>
    <property type="match status" value="1"/>
</dbReference>
<dbReference type="Pfam" id="PF25301">
    <property type="entry name" value="CUT_C"/>
    <property type="match status" value="1"/>
</dbReference>
<feature type="domain" description="ZP" evidence="10">
    <location>
        <begin position="67"/>
        <end position="301"/>
    </location>
</feature>
<evidence type="ECO:0000256" key="6">
    <source>
        <dbReference type="ARBA" id="ARBA00022989"/>
    </source>
</evidence>
<evidence type="ECO:0000256" key="3">
    <source>
        <dbReference type="ARBA" id="ARBA00022475"/>
    </source>
</evidence>
<feature type="compositionally biased region" description="Low complexity" evidence="8">
    <location>
        <begin position="360"/>
        <end position="370"/>
    </location>
</feature>
<dbReference type="SMART" id="SM00241">
    <property type="entry name" value="ZP"/>
    <property type="match status" value="1"/>
</dbReference>
<evidence type="ECO:0000313" key="12">
    <source>
        <dbReference type="WBParaSite" id="PSAMB.scaffold1343size32731.g12451.t1"/>
    </source>
</evidence>
<dbReference type="Pfam" id="PF25057">
    <property type="entry name" value="CUT_N"/>
    <property type="match status" value="1"/>
</dbReference>
<dbReference type="GO" id="GO:0042302">
    <property type="term" value="F:structural constituent of cuticle"/>
    <property type="evidence" value="ECO:0007669"/>
    <property type="project" value="UniProtKB-KW"/>
</dbReference>
<dbReference type="InterPro" id="IPR001507">
    <property type="entry name" value="ZP_dom"/>
</dbReference>
<feature type="transmembrane region" description="Helical" evidence="9">
    <location>
        <begin position="434"/>
        <end position="459"/>
    </location>
</feature>
<proteinExistence type="predicted"/>
<evidence type="ECO:0000313" key="11">
    <source>
        <dbReference type="Proteomes" id="UP000887566"/>
    </source>
</evidence>